<dbReference type="Pfam" id="PF13330">
    <property type="entry name" value="Mucin2_WxxW"/>
    <property type="match status" value="2"/>
</dbReference>
<accession>A0A2G8JD02</accession>
<evidence type="ECO:0000256" key="2">
    <source>
        <dbReference type="ARBA" id="ARBA00022525"/>
    </source>
</evidence>
<feature type="compositionally biased region" description="Low complexity" evidence="5">
    <location>
        <begin position="188"/>
        <end position="292"/>
    </location>
</feature>
<dbReference type="InterPro" id="IPR025155">
    <property type="entry name" value="WxxW_domain"/>
</dbReference>
<evidence type="ECO:0000256" key="4">
    <source>
        <dbReference type="ARBA" id="ARBA00023180"/>
    </source>
</evidence>
<feature type="region of interest" description="Disordered" evidence="5">
    <location>
        <begin position="106"/>
        <end position="292"/>
    </location>
</feature>
<feature type="non-terminal residue" evidence="7">
    <location>
        <position position="1"/>
    </location>
</feature>
<comment type="caution">
    <text evidence="7">The sequence shown here is derived from an EMBL/GenBank/DDBJ whole genome shotgun (WGS) entry which is preliminary data.</text>
</comment>
<gene>
    <name evidence="7" type="ORF">BSL78_29558</name>
</gene>
<keyword evidence="8" id="KW-1185">Reference proteome</keyword>
<feature type="region of interest" description="Disordered" evidence="5">
    <location>
        <begin position="316"/>
        <end position="337"/>
    </location>
</feature>
<keyword evidence="3" id="KW-0732">Signal</keyword>
<dbReference type="OrthoDB" id="10056274at2759"/>
<proteinExistence type="predicted"/>
<feature type="compositionally biased region" description="Acidic residues" evidence="5">
    <location>
        <begin position="127"/>
        <end position="138"/>
    </location>
</feature>
<feature type="domain" description="WxxW" evidence="6">
    <location>
        <begin position="308"/>
        <end position="397"/>
    </location>
</feature>
<dbReference type="Proteomes" id="UP000230750">
    <property type="component" value="Unassembled WGS sequence"/>
</dbReference>
<reference evidence="7 8" key="1">
    <citation type="journal article" date="2017" name="PLoS Biol.">
        <title>The sea cucumber genome provides insights into morphological evolution and visceral regeneration.</title>
        <authorList>
            <person name="Zhang X."/>
            <person name="Sun L."/>
            <person name="Yuan J."/>
            <person name="Sun Y."/>
            <person name="Gao Y."/>
            <person name="Zhang L."/>
            <person name="Li S."/>
            <person name="Dai H."/>
            <person name="Hamel J.F."/>
            <person name="Liu C."/>
            <person name="Yu Y."/>
            <person name="Liu S."/>
            <person name="Lin W."/>
            <person name="Guo K."/>
            <person name="Jin S."/>
            <person name="Xu P."/>
            <person name="Storey K.B."/>
            <person name="Huan P."/>
            <person name="Zhang T."/>
            <person name="Zhou Y."/>
            <person name="Zhang J."/>
            <person name="Lin C."/>
            <person name="Li X."/>
            <person name="Xing L."/>
            <person name="Huo D."/>
            <person name="Sun M."/>
            <person name="Wang L."/>
            <person name="Mercier A."/>
            <person name="Li F."/>
            <person name="Yang H."/>
            <person name="Xiang J."/>
        </authorList>
    </citation>
    <scope>NUCLEOTIDE SEQUENCE [LARGE SCALE GENOMIC DNA]</scope>
    <source>
        <strain evidence="7">Shaxun</strain>
        <tissue evidence="7">Muscle</tissue>
    </source>
</reference>
<feature type="compositionally biased region" description="Basic and acidic residues" evidence="5">
    <location>
        <begin position="316"/>
        <end position="328"/>
    </location>
</feature>
<name>A0A2G8JD02_STIJA</name>
<keyword evidence="4" id="KW-0325">Glycoprotein</keyword>
<dbReference type="AlphaFoldDB" id="A0A2G8JD02"/>
<evidence type="ECO:0000256" key="3">
    <source>
        <dbReference type="ARBA" id="ARBA00022729"/>
    </source>
</evidence>
<protein>
    <submittedName>
        <fullName evidence="7">Putative mucin-5B</fullName>
    </submittedName>
</protein>
<organism evidence="7 8">
    <name type="scientific">Stichopus japonicus</name>
    <name type="common">Sea cucumber</name>
    <dbReference type="NCBI Taxonomy" id="307972"/>
    <lineage>
        <taxon>Eukaryota</taxon>
        <taxon>Metazoa</taxon>
        <taxon>Echinodermata</taxon>
        <taxon>Eleutherozoa</taxon>
        <taxon>Echinozoa</taxon>
        <taxon>Holothuroidea</taxon>
        <taxon>Aspidochirotacea</taxon>
        <taxon>Aspidochirotida</taxon>
        <taxon>Stichopodidae</taxon>
        <taxon>Apostichopus</taxon>
    </lineage>
</organism>
<sequence>VCEWTSWEDDEDGAPVNHNLPTEEELVEDVIKLHPDACGYPGYTVDIECRMVSMPNVTFEDISGQEVCCDLEDGLVCENRPDALCPNYEIRLRCCRHIPCDEYSTVGTTTPATTHSTTQPTLPPEETTAEETTAEETTVEVTTTLPPTIKTSTAEPTTVPTTTVSTAAPTTKPSTTNEETTAEDTTMEETTTTPSTAAPTTTLPSTAAPTTTAPSTAAPTTTAPSTAAPTTQPSTAAPTTTTPSTAAPTTTNTSTAAPTTTTPSTAAPTTTAPISTSSLPTPQILTFPTQTNPQQQKTTECYVEVCEWTDWEDDENGGKVDYSKPKEEESIDGMKQQNQDICGEAVDIECRIQSMPDFPFEDITGQEVTCDLTGGLVCLNDLQQFSFCHNYEARIRCCRMEPCGTTPVVTTTSPTTTTVPTTTVVTTEQSTTTLPTTVPKTPTTNKLTTTVLPTTHGTTRKYEINLCQKLAACCVCGFAHTTETLHLP</sequence>
<evidence type="ECO:0000256" key="1">
    <source>
        <dbReference type="ARBA" id="ARBA00004613"/>
    </source>
</evidence>
<comment type="subcellular location">
    <subcellularLocation>
        <location evidence="1">Secreted</location>
    </subcellularLocation>
</comment>
<feature type="compositionally biased region" description="Low complexity" evidence="5">
    <location>
        <begin position="106"/>
        <end position="126"/>
    </location>
</feature>
<evidence type="ECO:0000313" key="7">
    <source>
        <dbReference type="EMBL" id="PIK33631.1"/>
    </source>
</evidence>
<feature type="compositionally biased region" description="Low complexity" evidence="5">
    <location>
        <begin position="139"/>
        <end position="179"/>
    </location>
</feature>
<keyword evidence="2" id="KW-0964">Secreted</keyword>
<evidence type="ECO:0000259" key="6">
    <source>
        <dbReference type="Pfam" id="PF13330"/>
    </source>
</evidence>
<feature type="domain" description="WxxW" evidence="6">
    <location>
        <begin position="4"/>
        <end position="94"/>
    </location>
</feature>
<evidence type="ECO:0000313" key="8">
    <source>
        <dbReference type="Proteomes" id="UP000230750"/>
    </source>
</evidence>
<dbReference type="EMBL" id="MRZV01002464">
    <property type="protein sequence ID" value="PIK33631.1"/>
    <property type="molecule type" value="Genomic_DNA"/>
</dbReference>
<evidence type="ECO:0000256" key="5">
    <source>
        <dbReference type="SAM" id="MobiDB-lite"/>
    </source>
</evidence>
<dbReference type="GO" id="GO:0005576">
    <property type="term" value="C:extracellular region"/>
    <property type="evidence" value="ECO:0007669"/>
    <property type="project" value="UniProtKB-SubCell"/>
</dbReference>